<evidence type="ECO:0000256" key="2">
    <source>
        <dbReference type="ARBA" id="ARBA00004230"/>
    </source>
</evidence>
<comment type="similarity">
    <text evidence="10">Belongs to the DNAAF19/PR46b family.</text>
</comment>
<organism evidence="14 15">
    <name type="scientific">Chaetoceros tenuissimus</name>
    <dbReference type="NCBI Taxonomy" id="426638"/>
    <lineage>
        <taxon>Eukaryota</taxon>
        <taxon>Sar</taxon>
        <taxon>Stramenopiles</taxon>
        <taxon>Ochrophyta</taxon>
        <taxon>Bacillariophyta</taxon>
        <taxon>Coscinodiscophyceae</taxon>
        <taxon>Chaetocerotophycidae</taxon>
        <taxon>Chaetocerotales</taxon>
        <taxon>Chaetocerotaceae</taxon>
        <taxon>Chaetoceros</taxon>
    </lineage>
</organism>
<evidence type="ECO:0000256" key="7">
    <source>
        <dbReference type="ARBA" id="ARBA00022846"/>
    </source>
</evidence>
<evidence type="ECO:0000256" key="9">
    <source>
        <dbReference type="ARBA" id="ARBA00023273"/>
    </source>
</evidence>
<evidence type="ECO:0000256" key="8">
    <source>
        <dbReference type="ARBA" id="ARBA00023069"/>
    </source>
</evidence>
<evidence type="ECO:0000313" key="14">
    <source>
        <dbReference type="EMBL" id="GFH61118.1"/>
    </source>
</evidence>
<dbReference type="GO" id="GO:0003351">
    <property type="term" value="P:epithelial cilium movement involved in extracellular fluid movement"/>
    <property type="evidence" value="ECO:0007669"/>
    <property type="project" value="TreeGrafter"/>
</dbReference>
<comment type="caution">
    <text evidence="14">The sequence shown here is derived from an EMBL/GenBank/DDBJ whole genome shotgun (WGS) entry which is preliminary data.</text>
</comment>
<keyword evidence="8" id="KW-0969">Cilium</keyword>
<dbReference type="Proteomes" id="UP001054902">
    <property type="component" value="Unassembled WGS sequence"/>
</dbReference>
<keyword evidence="6" id="KW-0970">Cilium biogenesis/degradation</keyword>
<evidence type="ECO:0000259" key="13">
    <source>
        <dbReference type="Pfam" id="PF15867"/>
    </source>
</evidence>
<evidence type="ECO:0000256" key="6">
    <source>
        <dbReference type="ARBA" id="ARBA00022794"/>
    </source>
</evidence>
<dbReference type="InterPro" id="IPR042422">
    <property type="entry name" value="CC103"/>
</dbReference>
<evidence type="ECO:0000256" key="11">
    <source>
        <dbReference type="SAM" id="MobiDB-lite"/>
    </source>
</evidence>
<protein>
    <submittedName>
        <fullName evidence="14">Uncharacterized protein</fullName>
    </submittedName>
</protein>
<dbReference type="GO" id="GO:0036157">
    <property type="term" value="C:outer dynein arm"/>
    <property type="evidence" value="ECO:0007669"/>
    <property type="project" value="InterPro"/>
</dbReference>
<feature type="compositionally biased region" description="Basic residues" evidence="11">
    <location>
        <begin position="154"/>
        <end position="168"/>
    </location>
</feature>
<name>A0AAD3DB14_9STRA</name>
<dbReference type="Pfam" id="PF13877">
    <property type="entry name" value="RPAP3_C"/>
    <property type="match status" value="1"/>
</dbReference>
<evidence type="ECO:0000313" key="15">
    <source>
        <dbReference type="Proteomes" id="UP001054902"/>
    </source>
</evidence>
<comment type="subcellular location">
    <subcellularLocation>
        <location evidence="2">Cell projection</location>
        <location evidence="2">Cilium</location>
        <location evidence="2">Flagellum</location>
    </subcellularLocation>
    <subcellularLocation>
        <location evidence="3">Cytoplasm</location>
    </subcellularLocation>
</comment>
<keyword evidence="5" id="KW-0963">Cytoplasm</keyword>
<dbReference type="Pfam" id="PF15867">
    <property type="entry name" value="Dynein_attach_N"/>
    <property type="match status" value="1"/>
</dbReference>
<keyword evidence="15" id="KW-1185">Reference proteome</keyword>
<proteinExistence type="inferred from homology"/>
<evidence type="ECO:0000256" key="3">
    <source>
        <dbReference type="ARBA" id="ARBA00004496"/>
    </source>
</evidence>
<dbReference type="GO" id="GO:0005576">
    <property type="term" value="C:extracellular region"/>
    <property type="evidence" value="ECO:0007669"/>
    <property type="project" value="GOC"/>
</dbReference>
<dbReference type="GO" id="GO:0036159">
    <property type="term" value="P:inner dynein arm assembly"/>
    <property type="evidence" value="ECO:0007669"/>
    <property type="project" value="TreeGrafter"/>
</dbReference>
<keyword evidence="9" id="KW-0966">Cell projection</keyword>
<comment type="function">
    <text evidence="1">Dynein-attachment factor required for cilia motility.</text>
</comment>
<keyword evidence="7" id="KW-0282">Flagellum</keyword>
<dbReference type="GO" id="GO:0007368">
    <property type="term" value="P:determination of left/right symmetry"/>
    <property type="evidence" value="ECO:0007669"/>
    <property type="project" value="TreeGrafter"/>
</dbReference>
<comment type="subunit">
    <text evidence="4">Homodimer.</text>
</comment>
<dbReference type="PANTHER" id="PTHR28572">
    <property type="entry name" value="COILED-COIL DOMAIN-CONTAINING PROTEIN 103"/>
    <property type="match status" value="1"/>
</dbReference>
<dbReference type="GO" id="GO:0031514">
    <property type="term" value="C:motile cilium"/>
    <property type="evidence" value="ECO:0007669"/>
    <property type="project" value="UniProtKB-SubCell"/>
</dbReference>
<dbReference type="InterPro" id="IPR025986">
    <property type="entry name" value="RPAP3-like_C"/>
</dbReference>
<reference evidence="14 15" key="1">
    <citation type="journal article" date="2021" name="Sci. Rep.">
        <title>The genome of the diatom Chaetoceros tenuissimus carries an ancient integrated fragment of an extant virus.</title>
        <authorList>
            <person name="Hongo Y."/>
            <person name="Kimura K."/>
            <person name="Takaki Y."/>
            <person name="Yoshida Y."/>
            <person name="Baba S."/>
            <person name="Kobayashi G."/>
            <person name="Nagasaki K."/>
            <person name="Hano T."/>
            <person name="Tomaru Y."/>
        </authorList>
    </citation>
    <scope>NUCLEOTIDE SEQUENCE [LARGE SCALE GENOMIC DNA]</scope>
    <source>
        <strain evidence="14 15">NIES-3715</strain>
    </source>
</reference>
<dbReference type="AlphaFoldDB" id="A0AAD3DB14"/>
<feature type="domain" description="RNA-polymerase II-associated protein 3-like C-terminal" evidence="12">
    <location>
        <begin position="209"/>
        <end position="306"/>
    </location>
</feature>
<dbReference type="InterPro" id="IPR031733">
    <property type="entry name" value="Dynein_attach_N"/>
</dbReference>
<evidence type="ECO:0000259" key="12">
    <source>
        <dbReference type="Pfam" id="PF13877"/>
    </source>
</evidence>
<accession>A0AAD3DB14</accession>
<feature type="domain" description="Dynein attachment factor N-terminal" evidence="13">
    <location>
        <begin position="17"/>
        <end position="74"/>
    </location>
</feature>
<dbReference type="EMBL" id="BLLK01000071">
    <property type="protein sequence ID" value="GFH61118.1"/>
    <property type="molecule type" value="Genomic_DNA"/>
</dbReference>
<sequence>MSSRQEENQTILPNGQINISLLQREISSELQSNDRSIAQESMKKKAIHSSTDYTEFENFVAASQLKPVSSAEMGQLFASRQKSVESTTSSKSVSNRFNKLSGNGMDMLNFHELGKHGNSRNPNKATLKDVETDFSKLCIQEVVTNKKSTINKSKSLKKMTKKAKRKSRPSVPRNATEFEKELRIFDNETNAPQLTMTYLLLPESAIVGNSSELLSLVRKESSNIDTFHRLLTGGHKLRIPSEKLIEMHKLEMNHTTLQRIIKALHSLISHEHWQSEDIFATVYRWTNALTQCGRFVLNLQFLDEDHSIFFDEIVSFLASKHGDNEHVRKLLGMIPSTTSTSII</sequence>
<evidence type="ECO:0000256" key="1">
    <source>
        <dbReference type="ARBA" id="ARBA00004048"/>
    </source>
</evidence>
<evidence type="ECO:0000256" key="4">
    <source>
        <dbReference type="ARBA" id="ARBA00011738"/>
    </source>
</evidence>
<gene>
    <name evidence="14" type="ORF">CTEN210_17594</name>
</gene>
<dbReference type="PANTHER" id="PTHR28572:SF1">
    <property type="entry name" value="COILED-COIL DOMAIN-CONTAINING PROTEIN 103"/>
    <property type="match status" value="1"/>
</dbReference>
<evidence type="ECO:0000256" key="10">
    <source>
        <dbReference type="ARBA" id="ARBA00049986"/>
    </source>
</evidence>
<feature type="region of interest" description="Disordered" evidence="11">
    <location>
        <begin position="153"/>
        <end position="173"/>
    </location>
</feature>
<evidence type="ECO:0000256" key="5">
    <source>
        <dbReference type="ARBA" id="ARBA00022490"/>
    </source>
</evidence>